<comment type="caution">
    <text evidence="8">The sequence shown here is derived from an EMBL/GenBank/DDBJ whole genome shotgun (WGS) entry which is preliminary data.</text>
</comment>
<keyword evidence="9" id="KW-1185">Reference proteome</keyword>
<proteinExistence type="inferred from homology"/>
<evidence type="ECO:0000256" key="4">
    <source>
        <dbReference type="ARBA" id="ARBA00022927"/>
    </source>
</evidence>
<gene>
    <name evidence="8" type="ORF">PSTT_10212</name>
</gene>
<evidence type="ECO:0000259" key="7">
    <source>
        <dbReference type="Pfam" id="PF01217"/>
    </source>
</evidence>
<dbReference type="InterPro" id="IPR016635">
    <property type="entry name" value="AP_complex_ssu"/>
</dbReference>
<reference evidence="8" key="1">
    <citation type="submission" date="2017-12" db="EMBL/GenBank/DDBJ databases">
        <title>Gene loss provides genomic basis for host adaptation in cereal stripe rust fungi.</title>
        <authorList>
            <person name="Xia C."/>
        </authorList>
    </citation>
    <scope>NUCLEOTIDE SEQUENCE [LARGE SCALE GENOMIC DNA]</scope>
    <source>
        <strain evidence="8">93-210</strain>
    </source>
</reference>
<dbReference type="SUPFAM" id="SSF64356">
    <property type="entry name" value="SNARE-like"/>
    <property type="match status" value="1"/>
</dbReference>
<dbReference type="PANTHER" id="PTHR11753">
    <property type="entry name" value="ADAPTOR COMPLEXES SMALL SUBUNIT FAMILY"/>
    <property type="match status" value="1"/>
</dbReference>
<keyword evidence="3 6" id="KW-0813">Transport</keyword>
<evidence type="ECO:0000256" key="3">
    <source>
        <dbReference type="ARBA" id="ARBA00022448"/>
    </source>
</evidence>
<dbReference type="GO" id="GO:0006886">
    <property type="term" value="P:intracellular protein transport"/>
    <property type="evidence" value="ECO:0007669"/>
    <property type="project" value="UniProtKB-UniRule"/>
</dbReference>
<keyword evidence="5 6" id="KW-0472">Membrane</keyword>
<sequence length="121" mass="14286">MEDEEKVKIRGEVHRLVATRDQKYQSNFVEFRTSKVVYRRYAGLFFCICVDSNDNELSYLEAIHLFVEVLDAFFGNVCELDLVFQFHRVYSILDEVFLAGEIEETSKSVILDRLDYLEKLD</sequence>
<evidence type="ECO:0000256" key="2">
    <source>
        <dbReference type="ARBA" id="ARBA00006972"/>
    </source>
</evidence>
<dbReference type="AlphaFoldDB" id="A0A2S4V5B0"/>
<protein>
    <recommendedName>
        <fullName evidence="6">AP complex subunit sigma</fullName>
    </recommendedName>
</protein>
<evidence type="ECO:0000256" key="5">
    <source>
        <dbReference type="ARBA" id="ARBA00023136"/>
    </source>
</evidence>
<dbReference type="Gene3D" id="3.30.450.60">
    <property type="match status" value="1"/>
</dbReference>
<dbReference type="InterPro" id="IPR011012">
    <property type="entry name" value="Longin-like_dom_sf"/>
</dbReference>
<dbReference type="Proteomes" id="UP000239156">
    <property type="component" value="Unassembled WGS sequence"/>
</dbReference>
<organism evidence="8 9">
    <name type="scientific">Puccinia striiformis</name>
    <dbReference type="NCBI Taxonomy" id="27350"/>
    <lineage>
        <taxon>Eukaryota</taxon>
        <taxon>Fungi</taxon>
        <taxon>Dikarya</taxon>
        <taxon>Basidiomycota</taxon>
        <taxon>Pucciniomycotina</taxon>
        <taxon>Pucciniomycetes</taxon>
        <taxon>Pucciniales</taxon>
        <taxon>Pucciniaceae</taxon>
        <taxon>Puccinia</taxon>
    </lineage>
</organism>
<dbReference type="Pfam" id="PF01217">
    <property type="entry name" value="Clat_adaptor_s"/>
    <property type="match status" value="1"/>
</dbReference>
<dbReference type="InterPro" id="IPR022775">
    <property type="entry name" value="AP_mu_sigma_su"/>
</dbReference>
<evidence type="ECO:0000313" key="8">
    <source>
        <dbReference type="EMBL" id="POW04714.1"/>
    </source>
</evidence>
<evidence type="ECO:0000256" key="1">
    <source>
        <dbReference type="ARBA" id="ARBA00004308"/>
    </source>
</evidence>
<dbReference type="GO" id="GO:0012505">
    <property type="term" value="C:endomembrane system"/>
    <property type="evidence" value="ECO:0007669"/>
    <property type="project" value="UniProtKB-SubCell"/>
</dbReference>
<dbReference type="EMBL" id="PKSL01000108">
    <property type="protein sequence ID" value="POW04714.1"/>
    <property type="molecule type" value="Genomic_DNA"/>
</dbReference>
<keyword evidence="4 6" id="KW-0653">Protein transport</keyword>
<evidence type="ECO:0000256" key="6">
    <source>
        <dbReference type="PIRNR" id="PIRNR015588"/>
    </source>
</evidence>
<feature type="domain" description="AP complex mu/sigma subunit" evidence="7">
    <location>
        <begin position="2"/>
        <end position="120"/>
    </location>
</feature>
<comment type="subcellular location">
    <subcellularLocation>
        <location evidence="1">Endomembrane system</location>
    </subcellularLocation>
</comment>
<dbReference type="VEuPathDB" id="FungiDB:PSHT_07820"/>
<dbReference type="VEuPathDB" id="FungiDB:PSTT_10212"/>
<name>A0A2S4V5B0_9BASI</name>
<dbReference type="PIRSF" id="PIRSF015588">
    <property type="entry name" value="AP_complex_sigma"/>
    <property type="match status" value="1"/>
</dbReference>
<evidence type="ECO:0000313" key="9">
    <source>
        <dbReference type="Proteomes" id="UP000239156"/>
    </source>
</evidence>
<comment type="similarity">
    <text evidence="2 6">Belongs to the adaptor complexes small subunit family.</text>
</comment>
<accession>A0A2S4V5B0</accession>